<evidence type="ECO:0000313" key="2">
    <source>
        <dbReference type="EMBL" id="CAL4220871.1"/>
    </source>
</evidence>
<feature type="domain" description="Guanylate kinase-like" evidence="1">
    <location>
        <begin position="1"/>
        <end position="91"/>
    </location>
</feature>
<feature type="non-terminal residue" evidence="2">
    <location>
        <position position="1"/>
    </location>
</feature>
<dbReference type="Pfam" id="PF00625">
    <property type="entry name" value="Guanylate_kin"/>
    <property type="match status" value="1"/>
</dbReference>
<dbReference type="PROSITE" id="PS50052">
    <property type="entry name" value="GUANYLATE_KINASE_2"/>
    <property type="match status" value="1"/>
</dbReference>
<accession>A0AAV2SLH9</accession>
<evidence type="ECO:0000313" key="3">
    <source>
        <dbReference type="Proteomes" id="UP001497623"/>
    </source>
</evidence>
<name>A0AAV2SLH9_MEGNR</name>
<dbReference type="InterPro" id="IPR050716">
    <property type="entry name" value="MAGUK"/>
</dbReference>
<gene>
    <name evidence="2" type="ORF">MNOR_LOCUS39065</name>
</gene>
<dbReference type="InterPro" id="IPR008145">
    <property type="entry name" value="GK/Ca_channel_bsu"/>
</dbReference>
<dbReference type="InterPro" id="IPR008144">
    <property type="entry name" value="Guanylate_kin-like_dom"/>
</dbReference>
<sequence>QALKYLRTCEFKPYVIYVKPPTLAVLKETRQAAHAMSTFDKNSSRGFTDEELRLMLKAAARIEFHYSHWFDEVIVNDDLSTSFERLVAAIQKVESDPLWVPASWVQ</sequence>
<dbReference type="SUPFAM" id="SSF52540">
    <property type="entry name" value="P-loop containing nucleoside triphosphate hydrolases"/>
    <property type="match status" value="1"/>
</dbReference>
<proteinExistence type="predicted"/>
<dbReference type="InterPro" id="IPR027417">
    <property type="entry name" value="P-loop_NTPase"/>
</dbReference>
<evidence type="ECO:0000259" key="1">
    <source>
        <dbReference type="PROSITE" id="PS50052"/>
    </source>
</evidence>
<organism evidence="2 3">
    <name type="scientific">Meganyctiphanes norvegica</name>
    <name type="common">Northern krill</name>
    <name type="synonym">Thysanopoda norvegica</name>
    <dbReference type="NCBI Taxonomy" id="48144"/>
    <lineage>
        <taxon>Eukaryota</taxon>
        <taxon>Metazoa</taxon>
        <taxon>Ecdysozoa</taxon>
        <taxon>Arthropoda</taxon>
        <taxon>Crustacea</taxon>
        <taxon>Multicrustacea</taxon>
        <taxon>Malacostraca</taxon>
        <taxon>Eumalacostraca</taxon>
        <taxon>Eucarida</taxon>
        <taxon>Euphausiacea</taxon>
        <taxon>Euphausiidae</taxon>
        <taxon>Meganyctiphanes</taxon>
    </lineage>
</organism>
<dbReference type="Gene3D" id="3.40.50.300">
    <property type="entry name" value="P-loop containing nucleotide triphosphate hydrolases"/>
    <property type="match status" value="1"/>
</dbReference>
<dbReference type="EMBL" id="CAXKWB010096467">
    <property type="protein sequence ID" value="CAL4220871.1"/>
    <property type="molecule type" value="Genomic_DNA"/>
</dbReference>
<dbReference type="PANTHER" id="PTHR23122">
    <property type="entry name" value="MEMBRANE-ASSOCIATED GUANYLATE KINASE MAGUK"/>
    <property type="match status" value="1"/>
</dbReference>
<keyword evidence="3" id="KW-1185">Reference proteome</keyword>
<reference evidence="2 3" key="1">
    <citation type="submission" date="2024-05" db="EMBL/GenBank/DDBJ databases">
        <authorList>
            <person name="Wallberg A."/>
        </authorList>
    </citation>
    <scope>NUCLEOTIDE SEQUENCE [LARGE SCALE GENOMIC DNA]</scope>
</reference>
<comment type="caution">
    <text evidence="2">The sequence shown here is derived from an EMBL/GenBank/DDBJ whole genome shotgun (WGS) entry which is preliminary data.</text>
</comment>
<dbReference type="AlphaFoldDB" id="A0AAV2SLH9"/>
<protein>
    <recommendedName>
        <fullName evidence="1">Guanylate kinase-like domain-containing protein</fullName>
    </recommendedName>
</protein>
<dbReference type="Proteomes" id="UP001497623">
    <property type="component" value="Unassembled WGS sequence"/>
</dbReference>